<name>A0A3B1CSY5_9ZZZZ</name>
<evidence type="ECO:0000313" key="1">
    <source>
        <dbReference type="EMBL" id="VAX27098.1"/>
    </source>
</evidence>
<proteinExistence type="predicted"/>
<accession>A0A3B1CSY5</accession>
<dbReference type="AlphaFoldDB" id="A0A3B1CSY5"/>
<dbReference type="EMBL" id="UOGF01000022">
    <property type="protein sequence ID" value="VAX27098.1"/>
    <property type="molecule type" value="Genomic_DNA"/>
</dbReference>
<organism evidence="1">
    <name type="scientific">hydrothermal vent metagenome</name>
    <dbReference type="NCBI Taxonomy" id="652676"/>
    <lineage>
        <taxon>unclassified sequences</taxon>
        <taxon>metagenomes</taxon>
        <taxon>ecological metagenomes</taxon>
    </lineage>
</organism>
<sequence length="112" mass="13165">MHPQKQKPSRQPAPLRIIPFYTGLQSLEALRCHPASLRLLWLEILLNGDFPWEDHRHHSEVEAAYQKAALWYTHYKTMIDGLVGRPPFEEKTGKIDEREIRKFQEAVNFVSD</sequence>
<reference evidence="1" key="1">
    <citation type="submission" date="2018-06" db="EMBL/GenBank/DDBJ databases">
        <authorList>
            <person name="Zhirakovskaya E."/>
        </authorList>
    </citation>
    <scope>NUCLEOTIDE SEQUENCE</scope>
</reference>
<gene>
    <name evidence="1" type="ORF">MNBD_NITROSPIRAE01-1607</name>
</gene>
<protein>
    <submittedName>
        <fullName evidence="1">Uncharacterized protein</fullName>
    </submittedName>
</protein>